<dbReference type="GO" id="GO:0008270">
    <property type="term" value="F:zinc ion binding"/>
    <property type="evidence" value="ECO:0007669"/>
    <property type="project" value="InterPro"/>
</dbReference>
<evidence type="ECO:0000259" key="3">
    <source>
        <dbReference type="PROSITE" id="PS51747"/>
    </source>
</evidence>
<dbReference type="PROSITE" id="PS00903">
    <property type="entry name" value="CYT_DCMP_DEAMINASES_1"/>
    <property type="match status" value="1"/>
</dbReference>
<dbReference type="Proteomes" id="UP000182400">
    <property type="component" value="Unassembled WGS sequence"/>
</dbReference>
<protein>
    <submittedName>
        <fullName evidence="4">Cytidine and deoxycytidylate deaminase zinc-binding region</fullName>
    </submittedName>
</protein>
<reference evidence="4 5" key="1">
    <citation type="submission" date="2016-10" db="EMBL/GenBank/DDBJ databases">
        <authorList>
            <person name="de Groot N.N."/>
        </authorList>
    </citation>
    <scope>NUCLEOTIDE SEQUENCE [LARGE SCALE GENOMIC DNA]</scope>
    <source>
        <strain evidence="4 5">CCUG 59231</strain>
    </source>
</reference>
<dbReference type="InterPro" id="IPR002125">
    <property type="entry name" value="CMP_dCMP_dom"/>
</dbReference>
<dbReference type="STRING" id="658457.SAMN05216601_10297"/>
<dbReference type="PROSITE" id="PS51747">
    <property type="entry name" value="CYT_DCMP_DEAMINASES_2"/>
    <property type="match status" value="1"/>
</dbReference>
<feature type="domain" description="CMP/dCMP-type deaminase" evidence="3">
    <location>
        <begin position="17"/>
        <end position="129"/>
    </location>
</feature>
<dbReference type="OrthoDB" id="9802676at2"/>
<dbReference type="PANTHER" id="PTHR11079">
    <property type="entry name" value="CYTOSINE DEAMINASE FAMILY MEMBER"/>
    <property type="match status" value="1"/>
</dbReference>
<evidence type="ECO:0000313" key="5">
    <source>
        <dbReference type="Proteomes" id="UP000182400"/>
    </source>
</evidence>
<name>A0A1I5K2L4_9GAMM</name>
<dbReference type="AlphaFoldDB" id="A0A1I5K2L4"/>
<dbReference type="EMBL" id="FOWP01000002">
    <property type="protein sequence ID" value="SFO79324.1"/>
    <property type="molecule type" value="Genomic_DNA"/>
</dbReference>
<evidence type="ECO:0000313" key="4">
    <source>
        <dbReference type="EMBL" id="SFO79324.1"/>
    </source>
</evidence>
<evidence type="ECO:0000256" key="2">
    <source>
        <dbReference type="ARBA" id="ARBA00022833"/>
    </source>
</evidence>
<dbReference type="RefSeq" id="WP_074936941.1">
    <property type="nucleotide sequence ID" value="NZ_FOWP01000002.1"/>
</dbReference>
<dbReference type="SUPFAM" id="SSF53927">
    <property type="entry name" value="Cytidine deaminase-like"/>
    <property type="match status" value="1"/>
</dbReference>
<dbReference type="Pfam" id="PF00383">
    <property type="entry name" value="dCMP_cyt_deam_1"/>
    <property type="match status" value="1"/>
</dbReference>
<gene>
    <name evidence="4" type="ORF">SAMN05216601_10297</name>
</gene>
<proteinExistence type="predicted"/>
<dbReference type="PANTHER" id="PTHR11079:SF179">
    <property type="entry name" value="TRNA(ADENINE(34)) DEAMINASE, CHLOROPLASTIC"/>
    <property type="match status" value="1"/>
</dbReference>
<evidence type="ECO:0000256" key="1">
    <source>
        <dbReference type="ARBA" id="ARBA00022723"/>
    </source>
</evidence>
<dbReference type="Gene3D" id="3.40.140.10">
    <property type="entry name" value="Cytidine Deaminase, domain 2"/>
    <property type="match status" value="1"/>
</dbReference>
<dbReference type="InterPro" id="IPR016193">
    <property type="entry name" value="Cytidine_deaminase-like"/>
</dbReference>
<keyword evidence="1" id="KW-0479">Metal-binding</keyword>
<accession>A0A1I5K2L4</accession>
<keyword evidence="2" id="KW-0862">Zinc</keyword>
<dbReference type="GO" id="GO:0016787">
    <property type="term" value="F:hydrolase activity"/>
    <property type="evidence" value="ECO:0007669"/>
    <property type="project" value="InterPro"/>
</dbReference>
<sequence>MNPEYLALLQQAPASTHVDDTWARLCCEQALLALEEGCYAVGALLVDGAGELLCSGRNQVFAVAYSSAAHAEMQVLDQLETKHAHVDRRDLTLYVSLEPCLMCYGRILLAGIPRIRYLARDRDGGFALRHGRLPPAWANLASGLSVVQAKADPYWLNLAEQAVSRLQDRQALRQRVTQAWRGQQQT</sequence>
<organism evidence="4 5">
    <name type="scientific">Ectopseudomonas composti</name>
    <dbReference type="NCBI Taxonomy" id="658457"/>
    <lineage>
        <taxon>Bacteria</taxon>
        <taxon>Pseudomonadati</taxon>
        <taxon>Pseudomonadota</taxon>
        <taxon>Gammaproteobacteria</taxon>
        <taxon>Pseudomonadales</taxon>
        <taxon>Pseudomonadaceae</taxon>
        <taxon>Ectopseudomonas</taxon>
    </lineage>
</organism>
<dbReference type="InterPro" id="IPR016192">
    <property type="entry name" value="APOBEC/CMP_deaminase_Zn-bd"/>
</dbReference>
<dbReference type="CDD" id="cd01285">
    <property type="entry name" value="nucleoside_deaminase"/>
    <property type="match status" value="1"/>
</dbReference>